<dbReference type="Gene3D" id="3.90.320.10">
    <property type="match status" value="1"/>
</dbReference>
<dbReference type="InterPro" id="IPR038726">
    <property type="entry name" value="PDDEXK_AddAB-type"/>
</dbReference>
<dbReference type="RefSeq" id="WP_282301195.1">
    <property type="nucleotide sequence ID" value="NZ_CP124616.1"/>
</dbReference>
<dbReference type="Pfam" id="PF12705">
    <property type="entry name" value="PDDEXK_1"/>
    <property type="match status" value="1"/>
</dbReference>
<dbReference type="InterPro" id="IPR011604">
    <property type="entry name" value="PDDEXK-like_dom_sf"/>
</dbReference>
<proteinExistence type="predicted"/>
<dbReference type="InterPro" id="IPR027417">
    <property type="entry name" value="P-loop_NTPase"/>
</dbReference>
<feature type="domain" description="PD-(D/E)XK endonuclease-like" evidence="2">
    <location>
        <begin position="704"/>
        <end position="929"/>
    </location>
</feature>
<gene>
    <name evidence="3" type="primary">addB</name>
    <name evidence="3" type="ORF">QF118_03130</name>
</gene>
<protein>
    <submittedName>
        <fullName evidence="3">Double-strand break repair protein AddB</fullName>
    </submittedName>
</protein>
<dbReference type="EMBL" id="CP124616">
    <property type="protein sequence ID" value="WGW04560.1"/>
    <property type="molecule type" value="Genomic_DNA"/>
</dbReference>
<dbReference type="Proteomes" id="UP001241605">
    <property type="component" value="Chromosome"/>
</dbReference>
<organism evidence="3 4">
    <name type="scientific">Tropicibacter oceani</name>
    <dbReference type="NCBI Taxonomy" id="3058420"/>
    <lineage>
        <taxon>Bacteria</taxon>
        <taxon>Pseudomonadati</taxon>
        <taxon>Pseudomonadota</taxon>
        <taxon>Alphaproteobacteria</taxon>
        <taxon>Rhodobacterales</taxon>
        <taxon>Roseobacteraceae</taxon>
        <taxon>Tropicibacter</taxon>
    </lineage>
</organism>
<evidence type="ECO:0000256" key="1">
    <source>
        <dbReference type="SAM" id="MobiDB-lite"/>
    </source>
</evidence>
<keyword evidence="4" id="KW-1185">Reference proteome</keyword>
<dbReference type="InterPro" id="IPR014153">
    <property type="entry name" value="Ds_break_AddB"/>
</dbReference>
<name>A0ABY8QIW3_9RHOB</name>
<dbReference type="SUPFAM" id="SSF52540">
    <property type="entry name" value="P-loop containing nucleoside triphosphate hydrolases"/>
    <property type="match status" value="1"/>
</dbReference>
<reference evidence="3 4" key="1">
    <citation type="submission" date="2023-05" db="EMBL/GenBank/DDBJ databases">
        <title>YMD87, complete Genome.</title>
        <authorList>
            <person name="Zhang J."/>
            <person name="Xu X."/>
        </authorList>
    </citation>
    <scope>NUCLEOTIDE SEQUENCE [LARGE SCALE GENOMIC DNA]</scope>
    <source>
        <strain evidence="3 4">YMD87</strain>
    </source>
</reference>
<accession>A0ABY8QIW3</accession>
<sequence>MAKPNIFALPPGVDFARELLDGLRARIDGPPEAMAEVELYVNTERMARRLRSLFDQGPATLLPRIRLVTDLADPLTRAQLPQPVPPLRRRLEMVGLVARLIEAQPDLAPRSALYDLADSLVGLMEEMHSEDVPPEKVAQLDISDQSGHWARALTFFNAVQPFFDEGAEPDRQSHARLALEQRLNRWEIAPPQHPIIVAGSTGSRGTTAAFMRAVARLPRGAVVLPGFDFDMPDTVWDRLGDPMKGEDHPQFRFARLLAELGLTKDDVARWTGALPPSPARGQLLSLALRPAPVTHQWMSEGPNLPDLRQACADVTLLEAPTTRDEAMAIALRLRDAAETGTRAALITPDRMLTRQVTSALDRWGITPDDSAGIPAQLTPPGRFLRHVAELFTKDLSAEALLTLLKHPLTHSGAERGPHLIHTRDLELHIRKKGLPFPGAEAVQAWAQAHDCPQWGAWVAETFCDQREAGEPALADWIDRHVALAERIAAGAATDGSGGLWQENAGRKLQEIVSGLAAEAEHGSPLDARDYADLFGAILAAEEVRNRDEGHPHILIWGTLEARVMDADLLILAGLNEGSWPEMPGADPWLNRKMRADVGLLLPERRIGLSAHDFQQAAAAPEVWFTRALKSDDAETVPSRWLNRTVNLMTGLSDRHGPEALATMKAKGAHWLALARASEQPLTTAPARRPSPAPPAEARPRELPVTDIKKLVRDPYAIYVRRILRLRALDPLMRAPDALMRGVLVHSVLENFVKATQDDPANLTVETLMQKTAELVGDAEQVPFPTIRALWTERMRAISGWFVATEAERQALAHPAHFEVRGKAVIPALGFTLTGQADRIDIDDRGGAHIYDYKTGSAPTGPQQKQFDKQLLLEAAMVEKGAFKDLAPRHVERALFIALKPGDLKEVPAPLDESPPDKVWEELALLIAAYLDPAKGFSARRALMSDSDFAEFDHLSRLGEWDVTDPADPEVLT</sequence>
<dbReference type="NCBIfam" id="TIGR02786">
    <property type="entry name" value="addB_alphas"/>
    <property type="match status" value="1"/>
</dbReference>
<evidence type="ECO:0000313" key="4">
    <source>
        <dbReference type="Proteomes" id="UP001241605"/>
    </source>
</evidence>
<evidence type="ECO:0000259" key="2">
    <source>
        <dbReference type="Pfam" id="PF12705"/>
    </source>
</evidence>
<evidence type="ECO:0000313" key="3">
    <source>
        <dbReference type="EMBL" id="WGW04560.1"/>
    </source>
</evidence>
<feature type="region of interest" description="Disordered" evidence="1">
    <location>
        <begin position="678"/>
        <end position="701"/>
    </location>
</feature>